<evidence type="ECO:0000313" key="1">
    <source>
        <dbReference type="EMBL" id="MDP2566438.1"/>
    </source>
</evidence>
<name>A0ABT9FI25_9GAMM</name>
<accession>A0ABT9FI25</accession>
<organism evidence="1 2">
    <name type="scientific">Pseudoalteromonas marina</name>
    <dbReference type="NCBI Taxonomy" id="267375"/>
    <lineage>
        <taxon>Bacteria</taxon>
        <taxon>Pseudomonadati</taxon>
        <taxon>Pseudomonadota</taxon>
        <taxon>Gammaproteobacteria</taxon>
        <taxon>Alteromonadales</taxon>
        <taxon>Pseudoalteromonadaceae</taxon>
        <taxon>Pseudoalteromonas</taxon>
    </lineage>
</organism>
<keyword evidence="2" id="KW-1185">Reference proteome</keyword>
<dbReference type="Proteomes" id="UP001177212">
    <property type="component" value="Unassembled WGS sequence"/>
</dbReference>
<protein>
    <submittedName>
        <fullName evidence="1">Uncharacterized protein</fullName>
    </submittedName>
</protein>
<evidence type="ECO:0000313" key="2">
    <source>
        <dbReference type="Proteomes" id="UP001177212"/>
    </source>
</evidence>
<reference evidence="1" key="1">
    <citation type="submission" date="2023-07" db="EMBL/GenBank/DDBJ databases">
        <title>Genome content predicts the carbon catabolic preferences of heterotrophic bacteria.</title>
        <authorList>
            <person name="Gralka M."/>
        </authorList>
    </citation>
    <scope>NUCLEOTIDE SEQUENCE</scope>
    <source>
        <strain evidence="1">4G09</strain>
    </source>
</reference>
<gene>
    <name evidence="1" type="ORF">Q8W34_17460</name>
</gene>
<proteinExistence type="predicted"/>
<dbReference type="RefSeq" id="WP_305473063.1">
    <property type="nucleotide sequence ID" value="NZ_JAUYVT010000020.1"/>
</dbReference>
<sequence>MSLNLFINLRCGVASINSTMFENAKVVGMADILTQFADDDSETLTASLDAWIDSEARSLLIELDKFQLNSAQELKDYLLNEVDFLDVTLGELELDHTEDPEIRAYQLSSFDDYSYKRFGQPCY</sequence>
<dbReference type="EMBL" id="JAUYVT010000020">
    <property type="protein sequence ID" value="MDP2566438.1"/>
    <property type="molecule type" value="Genomic_DNA"/>
</dbReference>
<comment type="caution">
    <text evidence="1">The sequence shown here is derived from an EMBL/GenBank/DDBJ whole genome shotgun (WGS) entry which is preliminary data.</text>
</comment>